<organism evidence="1 2">
    <name type="scientific">Hymenobacter rubripertinctus</name>
    <dbReference type="NCBI Taxonomy" id="2029981"/>
    <lineage>
        <taxon>Bacteria</taxon>
        <taxon>Pseudomonadati</taxon>
        <taxon>Bacteroidota</taxon>
        <taxon>Cytophagia</taxon>
        <taxon>Cytophagales</taxon>
        <taxon>Hymenobacteraceae</taxon>
        <taxon>Hymenobacter</taxon>
    </lineage>
</organism>
<sequence length="147" mass="16845">MNNEQLQRLLEQLDTAKNWEYPTGFDYLPKLRKLQLTVAVLQMETGLQLPVETGSAIQDAPFHSQVLLPGPDENSVNQVLRFSNFGELVALADEELIAPLLLATIVRLLANHGYVYVPEVVYNLEYTGKQVGIDPVLNWWQRFFEWM</sequence>
<dbReference type="OrthoDB" id="6199080at2"/>
<name>A0A418QQZ2_9BACT</name>
<gene>
    <name evidence="1" type="ORF">D0T11_16270</name>
</gene>
<keyword evidence="2" id="KW-1185">Reference proteome</keyword>
<evidence type="ECO:0000313" key="1">
    <source>
        <dbReference type="EMBL" id="RIY07498.1"/>
    </source>
</evidence>
<reference evidence="1 2" key="1">
    <citation type="submission" date="2019-01" db="EMBL/GenBank/DDBJ databases">
        <title>Hymenobacter humicola sp. nov., isolated from soils in Antarctica.</title>
        <authorList>
            <person name="Sedlacek I."/>
            <person name="Holochova P."/>
            <person name="Kralova S."/>
            <person name="Pantucek R."/>
            <person name="Stankova E."/>
            <person name="Vrbovska V."/>
            <person name="Kristofova L."/>
            <person name="Svec P."/>
            <person name="Busse H.-J."/>
        </authorList>
    </citation>
    <scope>NUCLEOTIDE SEQUENCE [LARGE SCALE GENOMIC DNA]</scope>
    <source>
        <strain evidence="1 2">CCM 8852</strain>
    </source>
</reference>
<accession>A0A418QQZ2</accession>
<dbReference type="EMBL" id="QYCN01000029">
    <property type="protein sequence ID" value="RIY07498.1"/>
    <property type="molecule type" value="Genomic_DNA"/>
</dbReference>
<proteinExistence type="predicted"/>
<dbReference type="RefSeq" id="WP_119656865.1">
    <property type="nucleotide sequence ID" value="NZ_JBHUOI010000011.1"/>
</dbReference>
<comment type="caution">
    <text evidence="1">The sequence shown here is derived from an EMBL/GenBank/DDBJ whole genome shotgun (WGS) entry which is preliminary data.</text>
</comment>
<dbReference type="AlphaFoldDB" id="A0A418QQZ2"/>
<protein>
    <submittedName>
        <fullName evidence="1">Uncharacterized protein</fullName>
    </submittedName>
</protein>
<dbReference type="Proteomes" id="UP000284250">
    <property type="component" value="Unassembled WGS sequence"/>
</dbReference>
<evidence type="ECO:0000313" key="2">
    <source>
        <dbReference type="Proteomes" id="UP000284250"/>
    </source>
</evidence>